<dbReference type="Proteomes" id="UP000053424">
    <property type="component" value="Unassembled WGS sequence"/>
</dbReference>
<accession>A0A0C3C6B2</accession>
<organism evidence="1 2">
    <name type="scientific">Hebeloma cylindrosporum</name>
    <dbReference type="NCBI Taxonomy" id="76867"/>
    <lineage>
        <taxon>Eukaryota</taxon>
        <taxon>Fungi</taxon>
        <taxon>Dikarya</taxon>
        <taxon>Basidiomycota</taxon>
        <taxon>Agaricomycotina</taxon>
        <taxon>Agaricomycetes</taxon>
        <taxon>Agaricomycetidae</taxon>
        <taxon>Agaricales</taxon>
        <taxon>Agaricineae</taxon>
        <taxon>Hymenogastraceae</taxon>
        <taxon>Hebeloma</taxon>
    </lineage>
</organism>
<reference evidence="2" key="2">
    <citation type="submission" date="2015-01" db="EMBL/GenBank/DDBJ databases">
        <title>Evolutionary Origins and Diversification of the Mycorrhizal Mutualists.</title>
        <authorList>
            <consortium name="DOE Joint Genome Institute"/>
            <consortium name="Mycorrhizal Genomics Consortium"/>
            <person name="Kohler A."/>
            <person name="Kuo A."/>
            <person name="Nagy L.G."/>
            <person name="Floudas D."/>
            <person name="Copeland A."/>
            <person name="Barry K.W."/>
            <person name="Cichocki N."/>
            <person name="Veneault-Fourrey C."/>
            <person name="LaButti K."/>
            <person name="Lindquist E.A."/>
            <person name="Lipzen A."/>
            <person name="Lundell T."/>
            <person name="Morin E."/>
            <person name="Murat C."/>
            <person name="Riley R."/>
            <person name="Ohm R."/>
            <person name="Sun H."/>
            <person name="Tunlid A."/>
            <person name="Henrissat B."/>
            <person name="Grigoriev I.V."/>
            <person name="Hibbett D.S."/>
            <person name="Martin F."/>
        </authorList>
    </citation>
    <scope>NUCLEOTIDE SEQUENCE [LARGE SCALE GENOMIC DNA]</scope>
    <source>
        <strain evidence="2">h7</strain>
    </source>
</reference>
<sequence length="226" mass="25705">MENMLPPGDPFEKHLSDTLQFNIPPIYPRGTLNRENNCNPRHPITFYDRHLDSKMALKNIEINSSIPRLLSKLCEKEILDFLAAGHSFTTNKFFSFPSFPPSDIKSSGVGFYYARCVALRCYSFLSRIYFHPDYPSWGSLFHFTVHSMQVPGFNFLAEGSLNVDNRLTDPDADAKPVPLLESLDGSTTSILKDLAMHDDELSIWELYSMTSSAHKLLKSLQTSDFK</sequence>
<dbReference type="OrthoDB" id="2521594at2759"/>
<dbReference type="HOGENOM" id="CLU_1343399_0_0_1"/>
<protein>
    <submittedName>
        <fullName evidence="1">Uncharacterized protein</fullName>
    </submittedName>
</protein>
<proteinExistence type="predicted"/>
<evidence type="ECO:0000313" key="1">
    <source>
        <dbReference type="EMBL" id="KIM39106.1"/>
    </source>
</evidence>
<evidence type="ECO:0000313" key="2">
    <source>
        <dbReference type="Proteomes" id="UP000053424"/>
    </source>
</evidence>
<dbReference type="AlphaFoldDB" id="A0A0C3C6B2"/>
<name>A0A0C3C6B2_HEBCY</name>
<dbReference type="STRING" id="686832.A0A0C3C6B2"/>
<gene>
    <name evidence="1" type="ORF">M413DRAFT_236025</name>
</gene>
<dbReference type="EMBL" id="KN831787">
    <property type="protein sequence ID" value="KIM39106.1"/>
    <property type="molecule type" value="Genomic_DNA"/>
</dbReference>
<reference evidence="1 2" key="1">
    <citation type="submission" date="2014-04" db="EMBL/GenBank/DDBJ databases">
        <authorList>
            <consortium name="DOE Joint Genome Institute"/>
            <person name="Kuo A."/>
            <person name="Gay G."/>
            <person name="Dore J."/>
            <person name="Kohler A."/>
            <person name="Nagy L.G."/>
            <person name="Floudas D."/>
            <person name="Copeland A."/>
            <person name="Barry K.W."/>
            <person name="Cichocki N."/>
            <person name="Veneault-Fourrey C."/>
            <person name="LaButti K."/>
            <person name="Lindquist E.A."/>
            <person name="Lipzen A."/>
            <person name="Lundell T."/>
            <person name="Morin E."/>
            <person name="Murat C."/>
            <person name="Sun H."/>
            <person name="Tunlid A."/>
            <person name="Henrissat B."/>
            <person name="Grigoriev I.V."/>
            <person name="Hibbett D.S."/>
            <person name="Martin F."/>
            <person name="Nordberg H.P."/>
            <person name="Cantor M.N."/>
            <person name="Hua S.X."/>
        </authorList>
    </citation>
    <scope>NUCLEOTIDE SEQUENCE [LARGE SCALE GENOMIC DNA]</scope>
    <source>
        <strain evidence="2">h7</strain>
    </source>
</reference>
<keyword evidence="2" id="KW-1185">Reference proteome</keyword>